<dbReference type="Proteomes" id="UP000595437">
    <property type="component" value="Chromosome 13"/>
</dbReference>
<feature type="compositionally biased region" description="Basic and acidic residues" evidence="1">
    <location>
        <begin position="1"/>
        <end position="24"/>
    </location>
</feature>
<feature type="compositionally biased region" description="Basic residues" evidence="1">
    <location>
        <begin position="48"/>
        <end position="59"/>
    </location>
</feature>
<sequence length="149" mass="16986">MAELKEAPWKDQWVEEREPRKAVEPVDTPPKVQDIHPTLPPLSSLKSLPKKKKMKKRRAPSTEVPKESRRTSLRGTASAVVILKTRDSDVSVKFWGAGDYTSIKDAGEDRRRSWGRVEPRDLRHVIEAKRRRMSNGLPSINCTTCTEVT</sequence>
<evidence type="ECO:0000313" key="2">
    <source>
        <dbReference type="EMBL" id="QQP38116.1"/>
    </source>
</evidence>
<gene>
    <name evidence="2" type="ORF">FKW44_018607</name>
</gene>
<organism evidence="2 3">
    <name type="scientific">Caligus rogercresseyi</name>
    <name type="common">Sea louse</name>
    <dbReference type="NCBI Taxonomy" id="217165"/>
    <lineage>
        <taxon>Eukaryota</taxon>
        <taxon>Metazoa</taxon>
        <taxon>Ecdysozoa</taxon>
        <taxon>Arthropoda</taxon>
        <taxon>Crustacea</taxon>
        <taxon>Multicrustacea</taxon>
        <taxon>Hexanauplia</taxon>
        <taxon>Copepoda</taxon>
        <taxon>Siphonostomatoida</taxon>
        <taxon>Caligidae</taxon>
        <taxon>Caligus</taxon>
    </lineage>
</organism>
<protein>
    <submittedName>
        <fullName evidence="2">Uncharacterized protein</fullName>
    </submittedName>
</protein>
<dbReference type="AlphaFoldDB" id="A0A7T8GV21"/>
<evidence type="ECO:0000256" key="1">
    <source>
        <dbReference type="SAM" id="MobiDB-lite"/>
    </source>
</evidence>
<evidence type="ECO:0000313" key="3">
    <source>
        <dbReference type="Proteomes" id="UP000595437"/>
    </source>
</evidence>
<accession>A0A7T8GV21</accession>
<keyword evidence="3" id="KW-1185">Reference proteome</keyword>
<proteinExistence type="predicted"/>
<feature type="region of interest" description="Disordered" evidence="1">
    <location>
        <begin position="1"/>
        <end position="74"/>
    </location>
</feature>
<reference evidence="3" key="1">
    <citation type="submission" date="2021-01" db="EMBL/GenBank/DDBJ databases">
        <title>Caligus Genome Assembly.</title>
        <authorList>
            <person name="Gallardo-Escarate C."/>
        </authorList>
    </citation>
    <scope>NUCLEOTIDE SEQUENCE [LARGE SCALE GENOMIC DNA]</scope>
</reference>
<dbReference type="EMBL" id="CP045902">
    <property type="protein sequence ID" value="QQP38116.1"/>
    <property type="molecule type" value="Genomic_DNA"/>
</dbReference>
<name>A0A7T8GV21_CALRO</name>